<dbReference type="InterPro" id="IPR052173">
    <property type="entry name" value="Beta-lactam_resp_regulator"/>
</dbReference>
<sequence length="307" mass="32924">MIRLAGLGLVLLALGIGAGPLLSRSAWSHRLPKVAAFAWAGALGGAIAAAAGVVAVVSTGHHGLGHRAAEWVVNCWHHHEGGDTRWYAVNAVLLGAALVAVYVAARRYRRTLLRRRRHHEALQFVVRASSELDDVCVLDHPIPVAYCVPARTRPIVVSSGALDRLDDGELQAVLTHERAHLRHRHHVLLTVVDALAAALAWLPTFRAARRHLPLLLEMTADEIAAHRCGPRNVAMALRKLAVSPSPAGGLAAGGRDHSQLEQRLARLASPPADHARVRRLTWITATASVAVPLLICAAWISATPLLC</sequence>
<comment type="similarity">
    <text evidence="6">Belongs to the peptidase M48 family.</text>
</comment>
<evidence type="ECO:0000256" key="4">
    <source>
        <dbReference type="ARBA" id="ARBA00022833"/>
    </source>
</evidence>
<feature type="domain" description="Peptidase M48" evidence="8">
    <location>
        <begin position="118"/>
        <end position="199"/>
    </location>
</feature>
<evidence type="ECO:0000256" key="1">
    <source>
        <dbReference type="ARBA" id="ARBA00022670"/>
    </source>
</evidence>
<protein>
    <submittedName>
        <fullName evidence="9">M56 family metallopeptidase</fullName>
    </submittedName>
</protein>
<keyword evidence="1 6" id="KW-0645">Protease</keyword>
<dbReference type="Gene3D" id="3.30.2010.10">
    <property type="entry name" value="Metalloproteases ('zincins'), catalytic domain"/>
    <property type="match status" value="1"/>
</dbReference>
<name>A0ABV5YNJ5_9ACTN</name>
<reference evidence="9 10" key="1">
    <citation type="submission" date="2024-09" db="EMBL/GenBank/DDBJ databases">
        <authorList>
            <person name="Sun Q."/>
            <person name="Mori K."/>
        </authorList>
    </citation>
    <scope>NUCLEOTIDE SEQUENCE [LARGE SCALE GENOMIC DNA]</scope>
    <source>
        <strain evidence="9 10">TBRC 0563</strain>
    </source>
</reference>
<evidence type="ECO:0000256" key="3">
    <source>
        <dbReference type="ARBA" id="ARBA00022801"/>
    </source>
</evidence>
<accession>A0ABV5YNJ5</accession>
<comment type="caution">
    <text evidence="9">The sequence shown here is derived from an EMBL/GenBank/DDBJ whole genome shotgun (WGS) entry which is preliminary data.</text>
</comment>
<dbReference type="PANTHER" id="PTHR34978">
    <property type="entry name" value="POSSIBLE SENSOR-TRANSDUCER PROTEIN BLAR"/>
    <property type="match status" value="1"/>
</dbReference>
<evidence type="ECO:0000313" key="9">
    <source>
        <dbReference type="EMBL" id="MFB9836017.1"/>
    </source>
</evidence>
<keyword evidence="2" id="KW-0479">Metal-binding</keyword>
<keyword evidence="10" id="KW-1185">Reference proteome</keyword>
<evidence type="ECO:0000259" key="8">
    <source>
        <dbReference type="Pfam" id="PF01435"/>
    </source>
</evidence>
<feature type="transmembrane region" description="Helical" evidence="7">
    <location>
        <begin position="280"/>
        <end position="302"/>
    </location>
</feature>
<evidence type="ECO:0000313" key="10">
    <source>
        <dbReference type="Proteomes" id="UP001589627"/>
    </source>
</evidence>
<dbReference type="PANTHER" id="PTHR34978:SF3">
    <property type="entry name" value="SLR0241 PROTEIN"/>
    <property type="match status" value="1"/>
</dbReference>
<dbReference type="Proteomes" id="UP001589627">
    <property type="component" value="Unassembled WGS sequence"/>
</dbReference>
<dbReference type="CDD" id="cd07326">
    <property type="entry name" value="M56_BlaR1_MecR1_like"/>
    <property type="match status" value="1"/>
</dbReference>
<keyword evidence="7" id="KW-0812">Transmembrane</keyword>
<comment type="cofactor">
    <cofactor evidence="6">
        <name>Zn(2+)</name>
        <dbReference type="ChEBI" id="CHEBI:29105"/>
    </cofactor>
    <text evidence="6">Binds 1 zinc ion per subunit.</text>
</comment>
<feature type="transmembrane region" description="Helical" evidence="7">
    <location>
        <begin position="34"/>
        <end position="57"/>
    </location>
</feature>
<keyword evidence="7" id="KW-0472">Membrane</keyword>
<evidence type="ECO:0000256" key="2">
    <source>
        <dbReference type="ARBA" id="ARBA00022723"/>
    </source>
</evidence>
<keyword evidence="7" id="KW-1133">Transmembrane helix</keyword>
<keyword evidence="3 6" id="KW-0378">Hydrolase</keyword>
<dbReference type="Pfam" id="PF01435">
    <property type="entry name" value="Peptidase_M48"/>
    <property type="match status" value="1"/>
</dbReference>
<keyword evidence="5 6" id="KW-0482">Metalloprotease</keyword>
<dbReference type="RefSeq" id="WP_378208506.1">
    <property type="nucleotide sequence ID" value="NZ_JBHLZP010000243.1"/>
</dbReference>
<proteinExistence type="inferred from homology"/>
<evidence type="ECO:0000256" key="5">
    <source>
        <dbReference type="ARBA" id="ARBA00023049"/>
    </source>
</evidence>
<gene>
    <name evidence="9" type="ORF">ACFFNX_27940</name>
</gene>
<evidence type="ECO:0000256" key="6">
    <source>
        <dbReference type="RuleBase" id="RU003983"/>
    </source>
</evidence>
<organism evidence="9 10">
    <name type="scientific">Actinoallomurus acaciae</name>
    <dbReference type="NCBI Taxonomy" id="502577"/>
    <lineage>
        <taxon>Bacteria</taxon>
        <taxon>Bacillati</taxon>
        <taxon>Actinomycetota</taxon>
        <taxon>Actinomycetes</taxon>
        <taxon>Streptosporangiales</taxon>
        <taxon>Thermomonosporaceae</taxon>
        <taxon>Actinoallomurus</taxon>
    </lineage>
</organism>
<dbReference type="InterPro" id="IPR001915">
    <property type="entry name" value="Peptidase_M48"/>
</dbReference>
<feature type="transmembrane region" description="Helical" evidence="7">
    <location>
        <begin position="86"/>
        <end position="105"/>
    </location>
</feature>
<evidence type="ECO:0000256" key="7">
    <source>
        <dbReference type="SAM" id="Phobius"/>
    </source>
</evidence>
<keyword evidence="4 6" id="KW-0862">Zinc</keyword>
<dbReference type="EMBL" id="JBHLZP010000243">
    <property type="protein sequence ID" value="MFB9836017.1"/>
    <property type="molecule type" value="Genomic_DNA"/>
</dbReference>